<comment type="caution">
    <text evidence="2">The sequence shown here is derived from an EMBL/GenBank/DDBJ whole genome shotgun (WGS) entry which is preliminary data.</text>
</comment>
<dbReference type="EMBL" id="ABDF02000070">
    <property type="protein sequence ID" value="EHK21510.1"/>
    <property type="molecule type" value="Genomic_DNA"/>
</dbReference>
<dbReference type="OrthoDB" id="4893733at2759"/>
<name>G9MVL2_HYPVG</name>
<reference evidence="2 3" key="1">
    <citation type="journal article" date="2011" name="Genome Biol.">
        <title>Comparative genome sequence analysis underscores mycoparasitism as the ancestral life style of Trichoderma.</title>
        <authorList>
            <person name="Kubicek C.P."/>
            <person name="Herrera-Estrella A."/>
            <person name="Seidl-Seiboth V."/>
            <person name="Martinez D.A."/>
            <person name="Druzhinina I.S."/>
            <person name="Thon M."/>
            <person name="Zeilinger S."/>
            <person name="Casas-Flores S."/>
            <person name="Horwitz B.A."/>
            <person name="Mukherjee P.K."/>
            <person name="Mukherjee M."/>
            <person name="Kredics L."/>
            <person name="Alcaraz L.D."/>
            <person name="Aerts A."/>
            <person name="Antal Z."/>
            <person name="Atanasova L."/>
            <person name="Cervantes-Badillo M.G."/>
            <person name="Challacombe J."/>
            <person name="Chertkov O."/>
            <person name="McCluskey K."/>
            <person name="Coulpier F."/>
            <person name="Deshpande N."/>
            <person name="von Doehren H."/>
            <person name="Ebbole D.J."/>
            <person name="Esquivel-Naranjo E.U."/>
            <person name="Fekete E."/>
            <person name="Flipphi M."/>
            <person name="Glaser F."/>
            <person name="Gomez-Rodriguez E.Y."/>
            <person name="Gruber S."/>
            <person name="Han C."/>
            <person name="Henrissat B."/>
            <person name="Hermosa R."/>
            <person name="Hernandez-Onate M."/>
            <person name="Karaffa L."/>
            <person name="Kosti I."/>
            <person name="Le Crom S."/>
            <person name="Lindquist E."/>
            <person name="Lucas S."/>
            <person name="Luebeck M."/>
            <person name="Luebeck P.S."/>
            <person name="Margeot A."/>
            <person name="Metz B."/>
            <person name="Misra M."/>
            <person name="Nevalainen H."/>
            <person name="Omann M."/>
            <person name="Packer N."/>
            <person name="Perrone G."/>
            <person name="Uresti-Rivera E.E."/>
            <person name="Salamov A."/>
            <person name="Schmoll M."/>
            <person name="Seiboth B."/>
            <person name="Shapiro H."/>
            <person name="Sukno S."/>
            <person name="Tamayo-Ramos J.A."/>
            <person name="Tisch D."/>
            <person name="Wiest A."/>
            <person name="Wilkinson H.H."/>
            <person name="Zhang M."/>
            <person name="Coutinho P.M."/>
            <person name="Kenerley C.M."/>
            <person name="Monte E."/>
            <person name="Baker S.E."/>
            <person name="Grigoriev I.V."/>
        </authorList>
    </citation>
    <scope>NUCLEOTIDE SEQUENCE [LARGE SCALE GENOMIC DNA]</scope>
    <source>
        <strain evidence="3">Gv29-8 / FGSC 10586</strain>
    </source>
</reference>
<dbReference type="STRING" id="413071.G9MVL2"/>
<dbReference type="OMA" id="CARRRVD"/>
<evidence type="ECO:0008006" key="4">
    <source>
        <dbReference type="Google" id="ProtNLM"/>
    </source>
</evidence>
<dbReference type="PANTHER" id="PTHR35391:SF5">
    <property type="entry name" value="DUF6590 DOMAIN-CONTAINING PROTEIN"/>
    <property type="match status" value="1"/>
</dbReference>
<dbReference type="HOGENOM" id="CLU_715841_0_0_1"/>
<evidence type="ECO:0000313" key="2">
    <source>
        <dbReference type="EMBL" id="EHK21510.1"/>
    </source>
</evidence>
<dbReference type="Proteomes" id="UP000007115">
    <property type="component" value="Unassembled WGS sequence"/>
</dbReference>
<dbReference type="GeneID" id="25790174"/>
<feature type="region of interest" description="Disordered" evidence="1">
    <location>
        <begin position="167"/>
        <end position="193"/>
    </location>
</feature>
<dbReference type="InParanoid" id="G9MVL2"/>
<dbReference type="AlphaFoldDB" id="G9MVL2"/>
<organism evidence="2 3">
    <name type="scientific">Hypocrea virens (strain Gv29-8 / FGSC 10586)</name>
    <name type="common">Gliocladium virens</name>
    <name type="synonym">Trichoderma virens</name>
    <dbReference type="NCBI Taxonomy" id="413071"/>
    <lineage>
        <taxon>Eukaryota</taxon>
        <taxon>Fungi</taxon>
        <taxon>Dikarya</taxon>
        <taxon>Ascomycota</taxon>
        <taxon>Pezizomycotina</taxon>
        <taxon>Sordariomycetes</taxon>
        <taxon>Hypocreomycetidae</taxon>
        <taxon>Hypocreales</taxon>
        <taxon>Hypocreaceae</taxon>
        <taxon>Trichoderma</taxon>
    </lineage>
</organism>
<dbReference type="PANTHER" id="PTHR35391">
    <property type="entry name" value="C2H2-TYPE DOMAIN-CONTAINING PROTEIN-RELATED"/>
    <property type="match status" value="1"/>
</dbReference>
<protein>
    <recommendedName>
        <fullName evidence="4">C2H2-type domain-containing protein</fullName>
    </recommendedName>
</protein>
<dbReference type="eggNOG" id="ENOG502RUFH">
    <property type="taxonomic scope" value="Eukaryota"/>
</dbReference>
<evidence type="ECO:0000313" key="3">
    <source>
        <dbReference type="Proteomes" id="UP000007115"/>
    </source>
</evidence>
<proteinExistence type="predicted"/>
<sequence>MTMDKKEPSDAMTSDEMLLDIREKFNRCTKILQSISNDDRTDAAEAREQMASIYTWAVDMGVFCEAQLQSIDSPLKRNPKTGYLVKRLLSALEATLASSPMILQDVPLPDLHNKEIYSLFKSYARQKIDKLIPNASSMLRERMVESIATRRIRFLFIEQHHKTTSIQGEPATAFQKKEPKPCEGESAQAVPPADRQEVIRGGITPIKCYLDPSTQPSVIPSLTFTKLETENPQPAQGQHVDSVSSAEYSTAIDPTCASFTCPYCFLIYPLEEASRPSLLSRGHLIHDFEPLFCVFDSCSSPFMNTSAATYDDWFDHILHDHTKSQWLCWLFGMTPKPLLEECPFCGEFPAELEKAYPDQKSDQAYKALVEHIRDHLFMVAMDSISS</sequence>
<keyword evidence="3" id="KW-1185">Reference proteome</keyword>
<dbReference type="VEuPathDB" id="FungiDB:TRIVIDRAFT_201921"/>
<dbReference type="RefSeq" id="XP_013955704.1">
    <property type="nucleotide sequence ID" value="XM_014100229.1"/>
</dbReference>
<gene>
    <name evidence="2" type="ORF">TRIVIDRAFT_201921</name>
</gene>
<evidence type="ECO:0000256" key="1">
    <source>
        <dbReference type="SAM" id="MobiDB-lite"/>
    </source>
</evidence>
<accession>G9MVL2</accession>